<keyword evidence="7 14" id="KW-0378">Hydrolase</keyword>
<dbReference type="InterPro" id="IPR024072">
    <property type="entry name" value="DHFR-like_dom_sf"/>
</dbReference>
<comment type="catalytic activity">
    <reaction evidence="13 14">
        <text>2,5-diamino-6-hydroxy-4-(5-phosphoribosylamino)-pyrimidine + H2O + H(+) = 5-amino-6-(5-phospho-D-ribosylamino)uracil + NH4(+)</text>
        <dbReference type="Rhea" id="RHEA:21868"/>
        <dbReference type="ChEBI" id="CHEBI:15377"/>
        <dbReference type="ChEBI" id="CHEBI:15378"/>
        <dbReference type="ChEBI" id="CHEBI:28938"/>
        <dbReference type="ChEBI" id="CHEBI:58453"/>
        <dbReference type="ChEBI" id="CHEBI:58614"/>
        <dbReference type="EC" id="3.5.4.26"/>
    </reaction>
</comment>
<dbReference type="GO" id="GO:0050661">
    <property type="term" value="F:NADP binding"/>
    <property type="evidence" value="ECO:0007669"/>
    <property type="project" value="InterPro"/>
</dbReference>
<dbReference type="PANTHER" id="PTHR38011">
    <property type="entry name" value="DIHYDROFOLATE REDUCTASE FAMILY PROTEIN (AFU_ORTHOLOGUE AFUA_8G06820)"/>
    <property type="match status" value="1"/>
</dbReference>
<comment type="pathway">
    <text evidence="2 14">Cofactor biosynthesis; riboflavin biosynthesis; 5-amino-6-(D-ribitylamino)uracil from GTP: step 2/4.</text>
</comment>
<proteinExistence type="inferred from homology"/>
<dbReference type="EC" id="3.5.4.26" evidence="14"/>
<dbReference type="Pfam" id="PF01872">
    <property type="entry name" value="RibD_C"/>
    <property type="match status" value="1"/>
</dbReference>
<name>A0A1T4K104_9FIRM</name>
<evidence type="ECO:0000256" key="9">
    <source>
        <dbReference type="ARBA" id="ARBA00022857"/>
    </source>
</evidence>
<dbReference type="Pfam" id="PF00383">
    <property type="entry name" value="dCMP_cyt_deam_1"/>
    <property type="match status" value="1"/>
</dbReference>
<dbReference type="InterPro" id="IPR050765">
    <property type="entry name" value="Riboflavin_Biosynth_HTPR"/>
</dbReference>
<evidence type="ECO:0000313" key="20">
    <source>
        <dbReference type="Proteomes" id="UP000189857"/>
    </source>
</evidence>
<dbReference type="FunFam" id="3.40.140.10:FF:000025">
    <property type="entry name" value="Riboflavin biosynthesis protein RibD"/>
    <property type="match status" value="1"/>
</dbReference>
<dbReference type="PIRSF" id="PIRSF006769">
    <property type="entry name" value="RibD"/>
    <property type="match status" value="1"/>
</dbReference>
<feature type="binding site" evidence="16">
    <location>
        <position position="155"/>
    </location>
    <ligand>
        <name>NADP(+)</name>
        <dbReference type="ChEBI" id="CHEBI:58349"/>
    </ligand>
</feature>
<evidence type="ECO:0000256" key="14">
    <source>
        <dbReference type="PIRNR" id="PIRNR006769"/>
    </source>
</evidence>
<evidence type="ECO:0000256" key="15">
    <source>
        <dbReference type="PIRSR" id="PIRSR006769-1"/>
    </source>
</evidence>
<comment type="similarity">
    <text evidence="5 14">In the C-terminal section; belongs to the HTP reductase family.</text>
</comment>
<evidence type="ECO:0000256" key="2">
    <source>
        <dbReference type="ARBA" id="ARBA00004882"/>
    </source>
</evidence>
<feature type="binding site" evidence="16">
    <location>
        <position position="297"/>
    </location>
    <ligand>
        <name>substrate</name>
    </ligand>
</feature>
<dbReference type="NCBIfam" id="TIGR00227">
    <property type="entry name" value="ribD_Cterm"/>
    <property type="match status" value="1"/>
</dbReference>
<keyword evidence="11" id="KW-0511">Multifunctional enzyme</keyword>
<protein>
    <recommendedName>
        <fullName evidence="14">Riboflavin biosynthesis protein RibD</fullName>
    </recommendedName>
    <domain>
        <recommendedName>
            <fullName evidence="14">Diaminohydroxyphosphoribosylaminopyrimidine deaminase</fullName>
            <shortName evidence="14">DRAP deaminase</shortName>
            <ecNumber evidence="14">3.5.4.26</ecNumber>
        </recommendedName>
        <alternativeName>
            <fullName evidence="14">Riboflavin-specific deaminase</fullName>
        </alternativeName>
    </domain>
    <domain>
        <recommendedName>
            <fullName evidence="14">5-amino-6-(5-phosphoribosylamino)uracil reductase</fullName>
            <ecNumber evidence="14">1.1.1.193</ecNumber>
        </recommendedName>
        <alternativeName>
            <fullName evidence="14">HTP reductase</fullName>
        </alternativeName>
    </domain>
</protein>
<feature type="binding site" evidence="16">
    <location>
        <position position="171"/>
    </location>
    <ligand>
        <name>NADP(+)</name>
        <dbReference type="ChEBI" id="CHEBI:58349"/>
    </ligand>
</feature>
<organism evidence="19 20">
    <name type="scientific">Eubacterium ruminantium</name>
    <dbReference type="NCBI Taxonomy" id="42322"/>
    <lineage>
        <taxon>Bacteria</taxon>
        <taxon>Bacillati</taxon>
        <taxon>Bacillota</taxon>
        <taxon>Clostridia</taxon>
        <taxon>Eubacteriales</taxon>
        <taxon>Eubacteriaceae</taxon>
        <taxon>Eubacterium</taxon>
    </lineage>
</organism>
<evidence type="ECO:0000256" key="7">
    <source>
        <dbReference type="ARBA" id="ARBA00022801"/>
    </source>
</evidence>
<dbReference type="PROSITE" id="PS51747">
    <property type="entry name" value="CYT_DCMP_DEAMINASES_2"/>
    <property type="match status" value="1"/>
</dbReference>
<feature type="binding site" evidence="16">
    <location>
        <position position="205"/>
    </location>
    <ligand>
        <name>substrate</name>
    </ligand>
</feature>
<dbReference type="RefSeq" id="WP_078785775.1">
    <property type="nucleotide sequence ID" value="NZ_FMTO01000002.1"/>
</dbReference>
<dbReference type="Gene3D" id="3.40.140.10">
    <property type="entry name" value="Cytidine Deaminase, domain 2"/>
    <property type="match status" value="1"/>
</dbReference>
<dbReference type="PANTHER" id="PTHR38011:SF7">
    <property type="entry name" value="2,5-DIAMINO-6-RIBOSYLAMINO-4(3H)-PYRIMIDINONE 5'-PHOSPHATE REDUCTASE"/>
    <property type="match status" value="1"/>
</dbReference>
<sequence length="369" mass="41535">MAYEKKYMERAIELARLGIGAVNPNPLVGAVIVKNGKIIGEGYHRKYGDLHAERDAFKNLTESAEGAEMYVTLEPCCHHGKQPPCVEAIIEHKIKRVYVGSDDPNPLVAGKGIWFLRSHNIEVVTHVMKEECDKLNDVFFHFITHKKPYVVMKYAMTMDGKIATERGLSKWISGEESRYMVHQFRNEFSAIMVGIGTVLKDDPMLNCRIEDGRNPIRIVCDSHLRIPMSSYLVESASEIRTFVAAIEENGETNAEKIKKLAEKKVGVLLIKEKNGHIDLVDLMEKLGMMKIDSIMVEGGGSLNWNILKENLVNELRVFIAPKIFGGDVALTPVGGDGVPFPDDAFKFDIIEQKIVGKDIYIRMCRRKES</sequence>
<evidence type="ECO:0000256" key="12">
    <source>
        <dbReference type="ARBA" id="ARBA00049861"/>
    </source>
</evidence>
<dbReference type="UniPathway" id="UPA00275">
    <property type="reaction ID" value="UER00401"/>
</dbReference>
<dbReference type="Gene3D" id="3.40.430.10">
    <property type="entry name" value="Dihydrofolate Reductase, subunit A"/>
    <property type="match status" value="1"/>
</dbReference>
<dbReference type="EMBL" id="FUXA01000003">
    <property type="protein sequence ID" value="SJZ36084.1"/>
    <property type="molecule type" value="Genomic_DNA"/>
</dbReference>
<evidence type="ECO:0000256" key="4">
    <source>
        <dbReference type="ARBA" id="ARBA00005259"/>
    </source>
</evidence>
<evidence type="ECO:0000259" key="18">
    <source>
        <dbReference type="PROSITE" id="PS51747"/>
    </source>
</evidence>
<evidence type="ECO:0000256" key="6">
    <source>
        <dbReference type="ARBA" id="ARBA00022723"/>
    </source>
</evidence>
<keyword evidence="6 14" id="KW-0479">Metal-binding</keyword>
<feature type="domain" description="CMP/dCMP-type deaminase" evidence="18">
    <location>
        <begin position="2"/>
        <end position="115"/>
    </location>
</feature>
<dbReference type="GO" id="GO:0008835">
    <property type="term" value="F:diaminohydroxyphosphoribosylaminopyrimidine deaminase activity"/>
    <property type="evidence" value="ECO:0007669"/>
    <property type="project" value="UniProtKB-EC"/>
</dbReference>
<gene>
    <name evidence="19" type="ORF">SAMN02745110_00080</name>
</gene>
<dbReference type="NCBIfam" id="TIGR00326">
    <property type="entry name" value="eubact_ribD"/>
    <property type="match status" value="1"/>
</dbReference>
<keyword evidence="14" id="KW-0686">Riboflavin biosynthesis</keyword>
<evidence type="ECO:0000256" key="16">
    <source>
        <dbReference type="PIRSR" id="PIRSR006769-2"/>
    </source>
</evidence>
<comment type="function">
    <text evidence="1 14">Converts 2,5-diamino-6-(ribosylamino)-4(3h)-pyrimidinone 5'-phosphate into 5-amino-6-(ribosylamino)-2,4(1h,3h)-pyrimidinedione 5'-phosphate.</text>
</comment>
<dbReference type="GO" id="GO:0008703">
    <property type="term" value="F:5-amino-6-(5-phosphoribosylamino)uracil reductase activity"/>
    <property type="evidence" value="ECO:0007669"/>
    <property type="project" value="UniProtKB-EC"/>
</dbReference>
<dbReference type="AlphaFoldDB" id="A0A1T4K104"/>
<evidence type="ECO:0000256" key="11">
    <source>
        <dbReference type="ARBA" id="ARBA00023268"/>
    </source>
</evidence>
<feature type="binding site" evidence="17">
    <location>
        <position position="76"/>
    </location>
    <ligand>
        <name>Zn(2+)</name>
        <dbReference type="ChEBI" id="CHEBI:29105"/>
        <note>catalytic</note>
    </ligand>
</feature>
<evidence type="ECO:0000256" key="1">
    <source>
        <dbReference type="ARBA" id="ARBA00002151"/>
    </source>
</evidence>
<dbReference type="InterPro" id="IPR011549">
    <property type="entry name" value="RibD_C"/>
</dbReference>
<feature type="binding site" evidence="16">
    <location>
        <position position="222"/>
    </location>
    <ligand>
        <name>NADP(+)</name>
        <dbReference type="ChEBI" id="CHEBI:58349"/>
    </ligand>
</feature>
<dbReference type="GO" id="GO:0009231">
    <property type="term" value="P:riboflavin biosynthetic process"/>
    <property type="evidence" value="ECO:0007669"/>
    <property type="project" value="UniProtKB-UniPathway"/>
</dbReference>
<dbReference type="InterPro" id="IPR002734">
    <property type="entry name" value="RibDG_C"/>
</dbReference>
<feature type="binding site" evidence="16">
    <location>
        <position position="197"/>
    </location>
    <ligand>
        <name>NADP(+)</name>
        <dbReference type="ChEBI" id="CHEBI:58349"/>
    </ligand>
</feature>
<evidence type="ECO:0000256" key="3">
    <source>
        <dbReference type="ARBA" id="ARBA00004910"/>
    </source>
</evidence>
<dbReference type="SUPFAM" id="SSF53597">
    <property type="entry name" value="Dihydrofolate reductase-like"/>
    <property type="match status" value="1"/>
</dbReference>
<comment type="catalytic activity">
    <reaction evidence="12 14">
        <text>5-amino-6-(5-phospho-D-ribitylamino)uracil + NADP(+) = 5-amino-6-(5-phospho-D-ribosylamino)uracil + NADPH + H(+)</text>
        <dbReference type="Rhea" id="RHEA:17845"/>
        <dbReference type="ChEBI" id="CHEBI:15378"/>
        <dbReference type="ChEBI" id="CHEBI:57783"/>
        <dbReference type="ChEBI" id="CHEBI:58349"/>
        <dbReference type="ChEBI" id="CHEBI:58421"/>
        <dbReference type="ChEBI" id="CHEBI:58453"/>
        <dbReference type="EC" id="1.1.1.193"/>
    </reaction>
</comment>
<feature type="binding site" evidence="17">
    <location>
        <position position="51"/>
    </location>
    <ligand>
        <name>Zn(2+)</name>
        <dbReference type="ChEBI" id="CHEBI:29105"/>
        <note>catalytic</note>
    </ligand>
</feature>
<dbReference type="GO" id="GO:0046872">
    <property type="term" value="F:metal ion binding"/>
    <property type="evidence" value="ECO:0007669"/>
    <property type="project" value="UniProtKB-KW"/>
</dbReference>
<comment type="pathway">
    <text evidence="3 14">Cofactor biosynthesis; riboflavin biosynthesis; 5-amino-6-(D-ribitylamino)uracil from GTP: step 3/4.</text>
</comment>
<evidence type="ECO:0000256" key="5">
    <source>
        <dbReference type="ARBA" id="ARBA00007417"/>
    </source>
</evidence>
<evidence type="ECO:0000256" key="13">
    <source>
        <dbReference type="ARBA" id="ARBA00049886"/>
    </source>
</evidence>
<dbReference type="InterPro" id="IPR004794">
    <property type="entry name" value="Eubact_RibD"/>
</dbReference>
<evidence type="ECO:0000256" key="8">
    <source>
        <dbReference type="ARBA" id="ARBA00022833"/>
    </source>
</evidence>
<feature type="binding site" evidence="16">
    <location>
        <position position="201"/>
    </location>
    <ligand>
        <name>NADP(+)</name>
        <dbReference type="ChEBI" id="CHEBI:58349"/>
    </ligand>
</feature>
<keyword evidence="20" id="KW-1185">Reference proteome</keyword>
<keyword evidence="8 14" id="KW-0862">Zinc</keyword>
<evidence type="ECO:0000256" key="17">
    <source>
        <dbReference type="PIRSR" id="PIRSR006769-3"/>
    </source>
</evidence>
<evidence type="ECO:0000256" key="10">
    <source>
        <dbReference type="ARBA" id="ARBA00023002"/>
    </source>
</evidence>
<comment type="similarity">
    <text evidence="4 14">In the N-terminal section; belongs to the cytidine and deoxycytidylate deaminase family.</text>
</comment>
<accession>A0A1T4K104</accession>
<feature type="binding site" evidence="16">
    <location>
        <position position="169"/>
    </location>
    <ligand>
        <name>NADP(+)</name>
        <dbReference type="ChEBI" id="CHEBI:58349"/>
    </ligand>
</feature>
<dbReference type="EC" id="1.1.1.193" evidence="14"/>
<keyword evidence="10 14" id="KW-0560">Oxidoreductase</keyword>
<feature type="binding site" evidence="17">
    <location>
        <position position="85"/>
    </location>
    <ligand>
        <name>Zn(2+)</name>
        <dbReference type="ChEBI" id="CHEBI:29105"/>
        <note>catalytic</note>
    </ligand>
</feature>
<dbReference type="Proteomes" id="UP000189857">
    <property type="component" value="Unassembled WGS sequence"/>
</dbReference>
<dbReference type="InterPro" id="IPR002125">
    <property type="entry name" value="CMP_dCMP_dom"/>
</dbReference>
<dbReference type="OrthoDB" id="9800865at2"/>
<feature type="binding site" evidence="16">
    <location>
        <position position="185"/>
    </location>
    <ligand>
        <name>substrate</name>
    </ligand>
</feature>
<evidence type="ECO:0000313" key="19">
    <source>
        <dbReference type="EMBL" id="SJZ36084.1"/>
    </source>
</evidence>
<reference evidence="19 20" key="1">
    <citation type="submission" date="2017-02" db="EMBL/GenBank/DDBJ databases">
        <authorList>
            <person name="Peterson S.W."/>
        </authorList>
    </citation>
    <scope>NUCLEOTIDE SEQUENCE [LARGE SCALE GENOMIC DNA]</scope>
    <source>
        <strain evidence="19 20">ATCC 17233</strain>
    </source>
</reference>
<dbReference type="SUPFAM" id="SSF53927">
    <property type="entry name" value="Cytidine deaminase-like"/>
    <property type="match status" value="1"/>
</dbReference>
<keyword evidence="9 14" id="KW-0521">NADP</keyword>
<dbReference type="InterPro" id="IPR016193">
    <property type="entry name" value="Cytidine_deaminase-like"/>
</dbReference>
<feature type="active site" description="Proton donor" evidence="15">
    <location>
        <position position="53"/>
    </location>
</feature>
<feature type="binding site" evidence="16">
    <location>
        <position position="208"/>
    </location>
    <ligand>
        <name>substrate</name>
    </ligand>
</feature>
<comment type="cofactor">
    <cofactor evidence="14 17">
        <name>Zn(2+)</name>
        <dbReference type="ChEBI" id="CHEBI:29105"/>
    </cofactor>
    <text evidence="14 17">Binds 1 zinc ion.</text>
</comment>
<dbReference type="CDD" id="cd01284">
    <property type="entry name" value="Riboflavin_deaminase-reductase"/>
    <property type="match status" value="1"/>
</dbReference>